<dbReference type="Gene3D" id="2.40.50.140">
    <property type="entry name" value="Nucleic acid-binding proteins"/>
    <property type="match status" value="1"/>
</dbReference>
<reference evidence="6 7" key="1">
    <citation type="journal article" date="2018" name="Plant J.">
        <title>Genome sequences of Chlorella sorokiniana UTEX 1602 and Micractinium conductrix SAG 241.80: implications to maltose excretion by a green alga.</title>
        <authorList>
            <person name="Arriola M.B."/>
            <person name="Velmurugan N."/>
            <person name="Zhang Y."/>
            <person name="Plunkett M.H."/>
            <person name="Hondzo H."/>
            <person name="Barney B.M."/>
        </authorList>
    </citation>
    <scope>NUCLEOTIDE SEQUENCE [LARGE SCALE GENOMIC DNA]</scope>
    <source>
        <strain evidence="7">UTEX 1602</strain>
    </source>
</reference>
<sequence>MSRRKHLLQSLDQEVEPPGAGQHIVRALGSRGSNIIEVEFPDGRSTLCLLPAKFHKKLWVKKGNYLVIEDAPEAAGEGSRVTGQILAVLFADHVKQLKRMEGVWPPEFDSSSSASQAADQLAALGLAETDGEVESGSAAAGQQGGAAAASAAAAAAAQAAGQEGGSTGEAAAAASGEEEAGGYYSSDDDLPPIPKFNNRKVIEYEVSDSDSDDE</sequence>
<dbReference type="PANTHER" id="PTHR21641:SF0">
    <property type="entry name" value="RNA-BINDING PROTEIN EIF1AD-RELATED"/>
    <property type="match status" value="1"/>
</dbReference>
<evidence type="ECO:0000256" key="4">
    <source>
        <dbReference type="SAM" id="MobiDB-lite"/>
    </source>
</evidence>
<gene>
    <name evidence="6" type="ORF">C2E21_7989</name>
</gene>
<evidence type="ECO:0000256" key="2">
    <source>
        <dbReference type="ARBA" id="ARBA00022884"/>
    </source>
</evidence>
<keyword evidence="7" id="KW-1185">Reference proteome</keyword>
<feature type="domain" description="S1-like" evidence="5">
    <location>
        <begin position="32"/>
        <end position="86"/>
    </location>
</feature>
<dbReference type="OrthoDB" id="1738325at2759"/>
<accession>A0A2P6TG07</accession>
<dbReference type="EMBL" id="LHPG02000018">
    <property type="protein sequence ID" value="PRW33037.1"/>
    <property type="molecule type" value="Genomic_DNA"/>
</dbReference>
<comment type="similarity">
    <text evidence="1">Belongs to the EIF1AD family.</text>
</comment>
<dbReference type="InterPro" id="IPR001253">
    <property type="entry name" value="TIF_eIF-1A"/>
</dbReference>
<feature type="compositionally biased region" description="Low complexity" evidence="4">
    <location>
        <begin position="144"/>
        <end position="161"/>
    </location>
</feature>
<dbReference type="PANTHER" id="PTHR21641">
    <property type="entry name" value="TRANSLATION INITIATION FACTOR-RELATED"/>
    <property type="match status" value="1"/>
</dbReference>
<name>A0A2P6TG07_CHLSO</name>
<keyword evidence="2" id="KW-0694">RNA-binding</keyword>
<dbReference type="SMART" id="SM00652">
    <property type="entry name" value="eIF1a"/>
    <property type="match status" value="1"/>
</dbReference>
<dbReference type="InterPro" id="IPR012340">
    <property type="entry name" value="NA-bd_OB-fold"/>
</dbReference>
<organism evidence="6 7">
    <name type="scientific">Chlorella sorokiniana</name>
    <name type="common">Freshwater green alga</name>
    <dbReference type="NCBI Taxonomy" id="3076"/>
    <lineage>
        <taxon>Eukaryota</taxon>
        <taxon>Viridiplantae</taxon>
        <taxon>Chlorophyta</taxon>
        <taxon>core chlorophytes</taxon>
        <taxon>Trebouxiophyceae</taxon>
        <taxon>Chlorellales</taxon>
        <taxon>Chlorellaceae</taxon>
        <taxon>Chlorella clade</taxon>
        <taxon>Chlorella</taxon>
    </lineage>
</organism>
<evidence type="ECO:0000256" key="3">
    <source>
        <dbReference type="PROSITE-ProRule" id="PRU00181"/>
    </source>
</evidence>
<evidence type="ECO:0000256" key="1">
    <source>
        <dbReference type="ARBA" id="ARBA00007340"/>
    </source>
</evidence>
<keyword evidence="3" id="KW-0396">Initiation factor</keyword>
<feature type="region of interest" description="Disordered" evidence="4">
    <location>
        <begin position="144"/>
        <end position="214"/>
    </location>
</feature>
<evidence type="ECO:0000313" key="6">
    <source>
        <dbReference type="EMBL" id="PRW33037.1"/>
    </source>
</evidence>
<dbReference type="GO" id="GO:0003743">
    <property type="term" value="F:translation initiation factor activity"/>
    <property type="evidence" value="ECO:0007669"/>
    <property type="project" value="UniProtKB-UniRule"/>
</dbReference>
<dbReference type="Proteomes" id="UP000239899">
    <property type="component" value="Unassembled WGS sequence"/>
</dbReference>
<dbReference type="InterPro" id="IPR039294">
    <property type="entry name" value="EIF1AD"/>
</dbReference>
<dbReference type="InterPro" id="IPR006196">
    <property type="entry name" value="RNA-binding_domain_S1_IF1"/>
</dbReference>
<dbReference type="SUPFAM" id="SSF50249">
    <property type="entry name" value="Nucleic acid-binding proteins"/>
    <property type="match status" value="1"/>
</dbReference>
<proteinExistence type="inferred from homology"/>
<keyword evidence="3" id="KW-0648">Protein biosynthesis</keyword>
<feature type="compositionally biased region" description="Acidic residues" evidence="4">
    <location>
        <begin position="205"/>
        <end position="214"/>
    </location>
</feature>
<dbReference type="Pfam" id="PF01176">
    <property type="entry name" value="eIF-1a"/>
    <property type="match status" value="1"/>
</dbReference>
<dbReference type="AlphaFoldDB" id="A0A2P6TG07"/>
<comment type="caution">
    <text evidence="6">The sequence shown here is derived from an EMBL/GenBank/DDBJ whole genome shotgun (WGS) entry which is preliminary data.</text>
</comment>
<evidence type="ECO:0000259" key="5">
    <source>
        <dbReference type="PROSITE" id="PS50832"/>
    </source>
</evidence>
<dbReference type="GO" id="GO:0003723">
    <property type="term" value="F:RNA binding"/>
    <property type="evidence" value="ECO:0007669"/>
    <property type="project" value="UniProtKB-KW"/>
</dbReference>
<dbReference type="GO" id="GO:0005634">
    <property type="term" value="C:nucleus"/>
    <property type="evidence" value="ECO:0007669"/>
    <property type="project" value="TreeGrafter"/>
</dbReference>
<protein>
    <submittedName>
        <fullName evidence="6">RNA-binding EIF1AD</fullName>
    </submittedName>
</protein>
<evidence type="ECO:0000313" key="7">
    <source>
        <dbReference type="Proteomes" id="UP000239899"/>
    </source>
</evidence>
<dbReference type="STRING" id="3076.A0A2P6TG07"/>
<dbReference type="PROSITE" id="PS50832">
    <property type="entry name" value="S1_IF1_TYPE"/>
    <property type="match status" value="1"/>
</dbReference>
<feature type="compositionally biased region" description="Acidic residues" evidence="4">
    <location>
        <begin position="176"/>
        <end position="190"/>
    </location>
</feature>